<evidence type="ECO:0000256" key="5">
    <source>
        <dbReference type="ARBA" id="ARBA00041564"/>
    </source>
</evidence>
<evidence type="ECO:0000256" key="3">
    <source>
        <dbReference type="ARBA" id="ARBA00012824"/>
    </source>
</evidence>
<proteinExistence type="inferred from homology"/>
<accession>A0A4R6TNQ6</accession>
<evidence type="ECO:0000313" key="7">
    <source>
        <dbReference type="EMBL" id="TDQ31568.1"/>
    </source>
</evidence>
<keyword evidence="4" id="KW-0413">Isomerase</keyword>
<dbReference type="PANTHER" id="PTHR42839">
    <property type="entry name" value="ISOCHORISMATE SYNTHASE ENTC"/>
    <property type="match status" value="1"/>
</dbReference>
<dbReference type="EMBL" id="SNYI01000002">
    <property type="protein sequence ID" value="TDQ31568.1"/>
    <property type="molecule type" value="Genomic_DNA"/>
</dbReference>
<dbReference type="SUPFAM" id="SSF56322">
    <property type="entry name" value="ADC synthase"/>
    <property type="match status" value="1"/>
</dbReference>
<name>A0A4R6TNQ6_9FLAO</name>
<dbReference type="AlphaFoldDB" id="A0A4R6TNQ6"/>
<dbReference type="InterPro" id="IPR015890">
    <property type="entry name" value="Chorismate_C"/>
</dbReference>
<evidence type="ECO:0000256" key="2">
    <source>
        <dbReference type="ARBA" id="ARBA00005297"/>
    </source>
</evidence>
<gene>
    <name evidence="7" type="ORF">CLV82_2276</name>
</gene>
<evidence type="ECO:0000313" key="8">
    <source>
        <dbReference type="Proteomes" id="UP000295468"/>
    </source>
</evidence>
<comment type="caution">
    <text evidence="7">The sequence shown here is derived from an EMBL/GenBank/DDBJ whole genome shotgun (WGS) entry which is preliminary data.</text>
</comment>
<evidence type="ECO:0000259" key="6">
    <source>
        <dbReference type="Pfam" id="PF00425"/>
    </source>
</evidence>
<dbReference type="Gene3D" id="3.60.120.10">
    <property type="entry name" value="Anthranilate synthase"/>
    <property type="match status" value="1"/>
</dbReference>
<dbReference type="OrthoDB" id="9806579at2"/>
<evidence type="ECO:0000256" key="4">
    <source>
        <dbReference type="ARBA" id="ARBA00023235"/>
    </source>
</evidence>
<dbReference type="NCBIfam" id="TIGR00543">
    <property type="entry name" value="isochor_syn"/>
    <property type="match status" value="1"/>
</dbReference>
<evidence type="ECO:0000256" key="1">
    <source>
        <dbReference type="ARBA" id="ARBA00000799"/>
    </source>
</evidence>
<protein>
    <recommendedName>
        <fullName evidence="3">isochorismate synthase</fullName>
        <ecNumber evidence="3">5.4.4.2</ecNumber>
    </recommendedName>
    <alternativeName>
        <fullName evidence="5">Isochorismate mutase</fullName>
    </alternativeName>
</protein>
<dbReference type="GO" id="GO:0008909">
    <property type="term" value="F:isochorismate synthase activity"/>
    <property type="evidence" value="ECO:0007669"/>
    <property type="project" value="UniProtKB-EC"/>
</dbReference>
<dbReference type="InterPro" id="IPR005801">
    <property type="entry name" value="ADC_synthase"/>
</dbReference>
<dbReference type="Proteomes" id="UP000295468">
    <property type="component" value="Unassembled WGS sequence"/>
</dbReference>
<comment type="catalytic activity">
    <reaction evidence="1">
        <text>chorismate = isochorismate</text>
        <dbReference type="Rhea" id="RHEA:18985"/>
        <dbReference type="ChEBI" id="CHEBI:29748"/>
        <dbReference type="ChEBI" id="CHEBI:29780"/>
        <dbReference type="EC" id="5.4.4.2"/>
    </reaction>
</comment>
<comment type="similarity">
    <text evidence="2">Belongs to the isochorismate synthase family.</text>
</comment>
<sequence>MDSLLKILEDRLGNDLPFVVYRLPGEDTLVYMAGMVEQLTSHQAVIPPGFLMAPFDSNETSWFMHAEEYRWENLAAPVTPEVSAEMIPRLLRPDDRQQHEQKVSAAVTAIRQGLLKKVVLSRKELTVFEQPLSEVLRTLLNLYPSAFCYWWFHPETKSWMGASPELLLETRGSSFKSVSLAGTQEYLGNLDVKWGDKEREEQQIVTEYIMDQLQPVTRAVSRETASTVRAGRLLHLKTKIKGEMRTEGWQPLVAKLHPTPAVCGYPTEVARKYILEHEGYEREFYTGYLGPVGFEMNPLDHLALFVNLRCMKIDGEQATVFVGGGITADSVPEKEWEEIEAKSSTMMKVLANSVI</sequence>
<dbReference type="InterPro" id="IPR004561">
    <property type="entry name" value="IsoChor_synthase"/>
</dbReference>
<dbReference type="RefSeq" id="WP_133644380.1">
    <property type="nucleotide sequence ID" value="NZ_SNYI01000002.1"/>
</dbReference>
<dbReference type="EC" id="5.4.4.2" evidence="3"/>
<reference evidence="7 8" key="1">
    <citation type="submission" date="2019-03" db="EMBL/GenBank/DDBJ databases">
        <title>Genomic Encyclopedia of Archaeal and Bacterial Type Strains, Phase II (KMG-II): from individual species to whole genera.</title>
        <authorList>
            <person name="Goeker M."/>
        </authorList>
    </citation>
    <scope>NUCLEOTIDE SEQUENCE [LARGE SCALE GENOMIC DNA]</scope>
    <source>
        <strain evidence="7 8">DSM 18435</strain>
    </source>
</reference>
<organism evidence="7 8">
    <name type="scientific">Zeaxanthinibacter enoshimensis</name>
    <dbReference type="NCBI Taxonomy" id="392009"/>
    <lineage>
        <taxon>Bacteria</taxon>
        <taxon>Pseudomonadati</taxon>
        <taxon>Bacteroidota</taxon>
        <taxon>Flavobacteriia</taxon>
        <taxon>Flavobacteriales</taxon>
        <taxon>Flavobacteriaceae</taxon>
        <taxon>Zeaxanthinibacter</taxon>
    </lineage>
</organism>
<keyword evidence="8" id="KW-1185">Reference proteome</keyword>
<dbReference type="Pfam" id="PF00425">
    <property type="entry name" value="Chorismate_bind"/>
    <property type="match status" value="1"/>
</dbReference>
<dbReference type="PANTHER" id="PTHR42839:SF2">
    <property type="entry name" value="ISOCHORISMATE SYNTHASE ENTC"/>
    <property type="match status" value="1"/>
</dbReference>
<feature type="domain" description="Chorismate-utilising enzyme C-terminal" evidence="6">
    <location>
        <begin position="96"/>
        <end position="342"/>
    </location>
</feature>